<comment type="subcellular location">
    <subcellularLocation>
        <location evidence="1">Membrane</location>
        <topology evidence="1">Multi-pass membrane protein</topology>
    </subcellularLocation>
</comment>
<feature type="domain" description="Major facilitator superfamily (MFS) profile" evidence="8">
    <location>
        <begin position="93"/>
        <end position="578"/>
    </location>
</feature>
<dbReference type="RefSeq" id="XP_066077488.1">
    <property type="nucleotide sequence ID" value="XM_066221391.1"/>
</dbReference>
<feature type="compositionally biased region" description="Polar residues" evidence="6">
    <location>
        <begin position="7"/>
        <end position="16"/>
    </location>
</feature>
<dbReference type="PROSITE" id="PS00217">
    <property type="entry name" value="SUGAR_TRANSPORT_2"/>
    <property type="match status" value="1"/>
</dbReference>
<feature type="transmembrane region" description="Helical" evidence="7">
    <location>
        <begin position="183"/>
        <end position="204"/>
    </location>
</feature>
<dbReference type="AlphaFoldDB" id="A0AAX4K1S9"/>
<dbReference type="EMBL" id="CP144104">
    <property type="protein sequence ID" value="WWC90725.1"/>
    <property type="molecule type" value="Genomic_DNA"/>
</dbReference>
<dbReference type="GeneID" id="91096332"/>
<feature type="region of interest" description="Disordered" evidence="6">
    <location>
        <begin position="1"/>
        <end position="33"/>
    </location>
</feature>
<keyword evidence="3 7" id="KW-0812">Transmembrane</keyword>
<dbReference type="InterPro" id="IPR005829">
    <property type="entry name" value="Sugar_transporter_CS"/>
</dbReference>
<name>A0AAX4K1S9_9TREE</name>
<evidence type="ECO:0000256" key="5">
    <source>
        <dbReference type="ARBA" id="ARBA00023136"/>
    </source>
</evidence>
<feature type="transmembrane region" description="Helical" evidence="7">
    <location>
        <begin position="490"/>
        <end position="511"/>
    </location>
</feature>
<feature type="region of interest" description="Disordered" evidence="6">
    <location>
        <begin position="339"/>
        <end position="362"/>
    </location>
</feature>
<dbReference type="InterPro" id="IPR036259">
    <property type="entry name" value="MFS_trans_sf"/>
</dbReference>
<evidence type="ECO:0000256" key="7">
    <source>
        <dbReference type="SAM" id="Phobius"/>
    </source>
</evidence>
<dbReference type="Pfam" id="PF07690">
    <property type="entry name" value="MFS_1"/>
    <property type="match status" value="1"/>
</dbReference>
<feature type="transmembrane region" description="Helical" evidence="7">
    <location>
        <begin position="439"/>
        <end position="458"/>
    </location>
</feature>
<feature type="transmembrane region" description="Helical" evidence="7">
    <location>
        <begin position="158"/>
        <end position="177"/>
    </location>
</feature>
<keyword evidence="10" id="KW-1185">Reference proteome</keyword>
<feature type="transmembrane region" description="Helical" evidence="7">
    <location>
        <begin position="129"/>
        <end position="151"/>
    </location>
</feature>
<feature type="transmembrane region" description="Helical" evidence="7">
    <location>
        <begin position="390"/>
        <end position="419"/>
    </location>
</feature>
<evidence type="ECO:0000259" key="8">
    <source>
        <dbReference type="PROSITE" id="PS50850"/>
    </source>
</evidence>
<keyword evidence="4 7" id="KW-1133">Transmembrane helix</keyword>
<feature type="transmembrane region" description="Helical" evidence="7">
    <location>
        <begin position="555"/>
        <end position="575"/>
    </location>
</feature>
<protein>
    <recommendedName>
        <fullName evidence="8">Major facilitator superfamily (MFS) profile domain-containing protein</fullName>
    </recommendedName>
</protein>
<accession>A0AAX4K1S9</accession>
<dbReference type="SUPFAM" id="SSF103473">
    <property type="entry name" value="MFS general substrate transporter"/>
    <property type="match status" value="1"/>
</dbReference>
<dbReference type="InterPro" id="IPR020846">
    <property type="entry name" value="MFS_dom"/>
</dbReference>
<evidence type="ECO:0000313" key="10">
    <source>
        <dbReference type="Proteomes" id="UP001355207"/>
    </source>
</evidence>
<feature type="compositionally biased region" description="Basic and acidic residues" evidence="6">
    <location>
        <begin position="339"/>
        <end position="348"/>
    </location>
</feature>
<evidence type="ECO:0000256" key="6">
    <source>
        <dbReference type="SAM" id="MobiDB-lite"/>
    </source>
</evidence>
<evidence type="ECO:0000313" key="9">
    <source>
        <dbReference type="EMBL" id="WWC90725.1"/>
    </source>
</evidence>
<feature type="transmembrane region" description="Helical" evidence="7">
    <location>
        <begin position="216"/>
        <end position="239"/>
    </location>
</feature>
<gene>
    <name evidence="9" type="ORF">L201_005662</name>
</gene>
<dbReference type="PANTHER" id="PTHR23511">
    <property type="entry name" value="SYNAPTIC VESICLE GLYCOPROTEIN 2"/>
    <property type="match status" value="1"/>
</dbReference>
<evidence type="ECO:0000256" key="2">
    <source>
        <dbReference type="ARBA" id="ARBA00022448"/>
    </source>
</evidence>
<dbReference type="GO" id="GO:0016020">
    <property type="term" value="C:membrane"/>
    <property type="evidence" value="ECO:0007669"/>
    <property type="project" value="UniProtKB-SubCell"/>
</dbReference>
<feature type="transmembrane region" description="Helical" evidence="7">
    <location>
        <begin position="269"/>
        <end position="288"/>
    </location>
</feature>
<feature type="transmembrane region" description="Helical" evidence="7">
    <location>
        <begin position="531"/>
        <end position="549"/>
    </location>
</feature>
<feature type="transmembrane region" description="Helical" evidence="7">
    <location>
        <begin position="89"/>
        <end position="109"/>
    </location>
</feature>
<dbReference type="Proteomes" id="UP001355207">
    <property type="component" value="Chromosome 7"/>
</dbReference>
<keyword evidence="5 7" id="KW-0472">Membrane</keyword>
<organism evidence="9 10">
    <name type="scientific">Kwoniella dendrophila CBS 6074</name>
    <dbReference type="NCBI Taxonomy" id="1295534"/>
    <lineage>
        <taxon>Eukaryota</taxon>
        <taxon>Fungi</taxon>
        <taxon>Dikarya</taxon>
        <taxon>Basidiomycota</taxon>
        <taxon>Agaricomycotina</taxon>
        <taxon>Tremellomycetes</taxon>
        <taxon>Tremellales</taxon>
        <taxon>Cryptococcaceae</taxon>
        <taxon>Kwoniella</taxon>
    </lineage>
</organism>
<dbReference type="CDD" id="cd17316">
    <property type="entry name" value="MFS_SV2_like"/>
    <property type="match status" value="1"/>
</dbReference>
<dbReference type="InterPro" id="IPR011701">
    <property type="entry name" value="MFS"/>
</dbReference>
<sequence>MAERQALISTDSTTSISRGGGQRQYGGTGRSRRGLNRMTTQEIKIKIRKMADLVSSEELGNREFTDLSLYEKKSLLINRELDEMGMGKYQWCVFTLCGLGYFLDLGWAQAFGLVGSAIQQELGVPDSQIGALSTAFNFGLCIGAFGWGMLVDIVGRRWCFNFTCLFSTIFGLCFALPSNYVLTCILACLIGLGVGGNIPVDATITLEFLPTKNRYLLAALSTFQPIGTVAVSLLAFALIPKYSCDTSLKSCNISEAPCCSRSNNMGWRYTIMILGFFTLLIFFLRFAVFKFRESPKYLLSKGHDAHALDILHSISKFNKTKSPTLTIEDFRALDYEEARRTGQDDPHSRSTTQNSTLQRSTSTADIAKRVTLGGLQKTFGHLAGMFKQKIYLWLFISLSIAYMALFWSFALAGYFLPLILKAKGIDADGSLADTYRSYLYIYTPGITATLTAAWITGFSKFGRRWIMVISSALMGASLALYQLVDSRAANIGFNAMEYWFQSIYAALLYAYTPEAFPATFRGSTSGMLSTLGRIASIIAPIVGGSVYHGSDSPGVLWLAAGGAWISTLAIAFLPYDTNRKENA</sequence>
<dbReference type="Gene3D" id="1.20.1250.20">
    <property type="entry name" value="MFS general substrate transporter like domains"/>
    <property type="match status" value="1"/>
</dbReference>
<keyword evidence="2" id="KW-0813">Transport</keyword>
<proteinExistence type="predicted"/>
<feature type="transmembrane region" description="Helical" evidence="7">
    <location>
        <begin position="465"/>
        <end position="484"/>
    </location>
</feature>
<feature type="compositionally biased region" description="Polar residues" evidence="6">
    <location>
        <begin position="349"/>
        <end position="362"/>
    </location>
</feature>
<evidence type="ECO:0000256" key="1">
    <source>
        <dbReference type="ARBA" id="ARBA00004141"/>
    </source>
</evidence>
<evidence type="ECO:0000256" key="4">
    <source>
        <dbReference type="ARBA" id="ARBA00022989"/>
    </source>
</evidence>
<feature type="compositionally biased region" description="Gly residues" evidence="6">
    <location>
        <begin position="18"/>
        <end position="29"/>
    </location>
</feature>
<dbReference type="PANTHER" id="PTHR23511:SF3">
    <property type="entry name" value="MAJOR FACILITATOR SUPERFAMILY (MFS) PROFILE DOMAIN-CONTAINING PROTEIN"/>
    <property type="match status" value="1"/>
</dbReference>
<evidence type="ECO:0000256" key="3">
    <source>
        <dbReference type="ARBA" id="ARBA00022692"/>
    </source>
</evidence>
<dbReference type="PROSITE" id="PS50850">
    <property type="entry name" value="MFS"/>
    <property type="match status" value="1"/>
</dbReference>
<reference evidence="9 10" key="1">
    <citation type="submission" date="2024-01" db="EMBL/GenBank/DDBJ databases">
        <title>Comparative genomics of Cryptococcus and Kwoniella reveals pathogenesis evolution and contrasting modes of karyotype evolution via chromosome fusion or intercentromeric recombination.</title>
        <authorList>
            <person name="Coelho M.A."/>
            <person name="David-Palma M."/>
            <person name="Shea T."/>
            <person name="Bowers K."/>
            <person name="McGinley-Smith S."/>
            <person name="Mohammad A.W."/>
            <person name="Gnirke A."/>
            <person name="Yurkov A.M."/>
            <person name="Nowrousian M."/>
            <person name="Sun S."/>
            <person name="Cuomo C.A."/>
            <person name="Heitman J."/>
        </authorList>
    </citation>
    <scope>NUCLEOTIDE SEQUENCE [LARGE SCALE GENOMIC DNA]</scope>
    <source>
        <strain evidence="9 10">CBS 6074</strain>
    </source>
</reference>
<dbReference type="GO" id="GO:0022857">
    <property type="term" value="F:transmembrane transporter activity"/>
    <property type="evidence" value="ECO:0007669"/>
    <property type="project" value="InterPro"/>
</dbReference>